<name>A0A7T8KBG7_CALRO</name>
<accession>A0A7T8KBG7</accession>
<gene>
    <name evidence="4" type="ORF">FKW44_005087</name>
</gene>
<dbReference type="AlphaFoldDB" id="A0A7T8KBG7"/>
<dbReference type="InterPro" id="IPR050365">
    <property type="entry name" value="TIM50"/>
</dbReference>
<feature type="chain" id="PRO_5031111944" description="Mitochondrial import inner membrane translocase subunit TIM50" evidence="2">
    <location>
        <begin position="24"/>
        <end position="124"/>
    </location>
</feature>
<comment type="subcellular location">
    <subcellularLocation>
        <location evidence="1">Mitochondrion inner membrane</location>
        <topology evidence="1">Single-pass membrane protein</topology>
    </subcellularLocation>
</comment>
<keyword evidence="2" id="KW-0732">Signal</keyword>
<keyword evidence="1" id="KW-0809">Transit peptide</keyword>
<proteinExistence type="inferred from homology"/>
<comment type="subunit">
    <text evidence="1">Component of the TIM23 complex.</text>
</comment>
<evidence type="ECO:0000259" key="3">
    <source>
        <dbReference type="PROSITE" id="PS50969"/>
    </source>
</evidence>
<dbReference type="PANTHER" id="PTHR12210">
    <property type="entry name" value="DULLARD PROTEIN PHOSPHATASE"/>
    <property type="match status" value="1"/>
</dbReference>
<dbReference type="InterPro" id="IPR036412">
    <property type="entry name" value="HAD-like_sf"/>
</dbReference>
<dbReference type="Proteomes" id="UP000595437">
    <property type="component" value="Chromosome 3"/>
</dbReference>
<dbReference type="InterPro" id="IPR023214">
    <property type="entry name" value="HAD_sf"/>
</dbReference>
<dbReference type="PROSITE" id="PS50969">
    <property type="entry name" value="FCP1"/>
    <property type="match status" value="1"/>
</dbReference>
<feature type="signal peptide" evidence="2">
    <location>
        <begin position="1"/>
        <end position="23"/>
    </location>
</feature>
<feature type="domain" description="FCP1 homology" evidence="3">
    <location>
        <begin position="1"/>
        <end position="119"/>
    </location>
</feature>
<dbReference type="OrthoDB" id="277011at2759"/>
<reference evidence="5" key="1">
    <citation type="submission" date="2021-01" db="EMBL/GenBank/DDBJ databases">
        <title>Caligus Genome Assembly.</title>
        <authorList>
            <person name="Gallardo-Escarate C."/>
        </authorList>
    </citation>
    <scope>NUCLEOTIDE SEQUENCE [LARGE SCALE GENOMIC DNA]</scope>
</reference>
<dbReference type="SMART" id="SM00577">
    <property type="entry name" value="CPDc"/>
    <property type="match status" value="1"/>
</dbReference>
<keyword evidence="5" id="KW-1185">Reference proteome</keyword>
<keyword evidence="1" id="KW-0811">Translocation</keyword>
<dbReference type="GO" id="GO:0015031">
    <property type="term" value="P:protein transport"/>
    <property type="evidence" value="ECO:0007669"/>
    <property type="project" value="UniProtKB-KW"/>
</dbReference>
<keyword evidence="1" id="KW-0496">Mitochondrion</keyword>
<dbReference type="CDD" id="cd07521">
    <property type="entry name" value="HAD_FCP1-like"/>
    <property type="match status" value="1"/>
</dbReference>
<feature type="non-terminal residue" evidence="4">
    <location>
        <position position="1"/>
    </location>
</feature>
<evidence type="ECO:0000313" key="5">
    <source>
        <dbReference type="Proteomes" id="UP000595437"/>
    </source>
</evidence>
<dbReference type="EMBL" id="CP045892">
    <property type="protein sequence ID" value="QQP52825.1"/>
    <property type="molecule type" value="Genomic_DNA"/>
</dbReference>
<comment type="function">
    <text evidence="1">Essential component of the TIM23 complex, a complex that mediates the translocation of transit peptide-containing proteins across the mitochondrial inner membrane.</text>
</comment>
<dbReference type="Gene3D" id="3.40.50.1000">
    <property type="entry name" value="HAD superfamily/HAD-like"/>
    <property type="match status" value="1"/>
</dbReference>
<dbReference type="SUPFAM" id="SSF56784">
    <property type="entry name" value="HAD-like"/>
    <property type="match status" value="1"/>
</dbReference>
<keyword evidence="1" id="KW-0653">Protein transport</keyword>
<sequence length="124" mass="14232">RPHVDLFLSVVSQWFELVVFTASMEVYGTAVADKLESRSGILKRRYYRQHCTLINGSYRKDISLVSKDLSSIFILDNSPGAYRSFPRNAVPIQYGLTHLLPLFDALRFVSDVRSILSRNKETVY</sequence>
<dbReference type="Pfam" id="PF03031">
    <property type="entry name" value="NIF"/>
    <property type="match status" value="1"/>
</dbReference>
<dbReference type="GO" id="GO:0005744">
    <property type="term" value="C:TIM23 mitochondrial import inner membrane translocase complex"/>
    <property type="evidence" value="ECO:0007669"/>
    <property type="project" value="UniProtKB-UniRule"/>
</dbReference>
<comment type="similarity">
    <text evidence="1">Belongs to the TIM50 family.</text>
</comment>
<dbReference type="InterPro" id="IPR004274">
    <property type="entry name" value="FCP1_dom"/>
</dbReference>
<evidence type="ECO:0000313" key="4">
    <source>
        <dbReference type="EMBL" id="QQP52825.1"/>
    </source>
</evidence>
<keyword evidence="1" id="KW-0813">Transport</keyword>
<protein>
    <recommendedName>
        <fullName evidence="1">Mitochondrial import inner membrane translocase subunit TIM50</fullName>
    </recommendedName>
</protein>
<evidence type="ECO:0000256" key="2">
    <source>
        <dbReference type="SAM" id="SignalP"/>
    </source>
</evidence>
<evidence type="ECO:0000256" key="1">
    <source>
        <dbReference type="RuleBase" id="RU365079"/>
    </source>
</evidence>
<organism evidence="4 5">
    <name type="scientific">Caligus rogercresseyi</name>
    <name type="common">Sea louse</name>
    <dbReference type="NCBI Taxonomy" id="217165"/>
    <lineage>
        <taxon>Eukaryota</taxon>
        <taxon>Metazoa</taxon>
        <taxon>Ecdysozoa</taxon>
        <taxon>Arthropoda</taxon>
        <taxon>Crustacea</taxon>
        <taxon>Multicrustacea</taxon>
        <taxon>Hexanauplia</taxon>
        <taxon>Copepoda</taxon>
        <taxon>Siphonostomatoida</taxon>
        <taxon>Caligidae</taxon>
        <taxon>Caligus</taxon>
    </lineage>
</organism>